<evidence type="ECO:0000259" key="2">
    <source>
        <dbReference type="Pfam" id="PF06985"/>
    </source>
</evidence>
<comment type="caution">
    <text evidence="3">The sequence shown here is derived from an EMBL/GenBank/DDBJ whole genome shotgun (WGS) entry which is preliminary data.</text>
</comment>
<evidence type="ECO:0000313" key="3">
    <source>
        <dbReference type="EMBL" id="KAH7090840.1"/>
    </source>
</evidence>
<sequence length="860" mass="97776">MFTKLKRFRASHDIVSPPPSKAEEKQATVTSPYRVLDRSKNEIRFLRILPLVHDNCSGPALDVRNDKVRCELVYHNFDEFCAKAKVENACTVSKKDQVRYHGSFTGERVQYLQQRFEHHKQDLKSLVTCEDWNKSTEESLRTEWLQTWLWVDTSATEEKTPVSGYVALSYVWSLTPRVSEDEARMFKLRRILKDGSPTCAELLGKIVPEKSDTDMFDIQSKTIILDNVPFKVGCNLENALRALRETPEVQSGLLVWADALCINQNDILERNTEVMRMGSIYRNANKVAIALTEATDRDASTLEFMNFVGESMKKLDMLEGKGQATAWLSRFNFTEVIEMEVKLSQLPYWTRTWIIQETALAPKSSFIICGNRRFLWANIIDFTSKFNELKGLEFSLGNLLLHSAESTPHLVHDFVRFNIYMRCLKDASRHVHVRDQVPKEQAMSEWFGSLFLRLASLSQCKDPRDRVYGLMSLFPKEIATKLKPQYDVVNTPQMVMAELVKAHIEETGRLFMLQIATDISATVDEWPSWVPNFSMASQDFTLTWHVKNGHLPYNHWAAKPEPYYAYGSRKIANVQWGPSVSFGVPTLSCGGVKLDVVSEVAIDDQAEVFQVTRLKGLLHGKSAEDDAKLLDVIRYLLKNGSRLEVGWLAWMIKDIVSSQLERRTMPTPIAVAKSGTHKYGSDSELKQAVESCFTAVGWTPNPGRDDVTSIFEVPRTSKADLKRAEQAGLNAERRLQFKFSDMCDRASKLDLWGQGLRIFFTSDSNQKPYVHKTKGHMLTPLHCPRRKERGNLFTTAGGYVGATLDRLWPGDEVWVLFGLPMPAVLGRCPSGMRLVGKVYVHGVMYGEGLEERESSMVCIS</sequence>
<gene>
    <name evidence="3" type="ORF">FB567DRAFT_520718</name>
</gene>
<dbReference type="PANTHER" id="PTHR24148">
    <property type="entry name" value="ANKYRIN REPEAT DOMAIN-CONTAINING PROTEIN 39 HOMOLOG-RELATED"/>
    <property type="match status" value="1"/>
</dbReference>
<reference evidence="3" key="1">
    <citation type="journal article" date="2021" name="Nat. Commun.">
        <title>Genetic determinants of endophytism in the Arabidopsis root mycobiome.</title>
        <authorList>
            <person name="Mesny F."/>
            <person name="Miyauchi S."/>
            <person name="Thiergart T."/>
            <person name="Pickel B."/>
            <person name="Atanasova L."/>
            <person name="Karlsson M."/>
            <person name="Huettel B."/>
            <person name="Barry K.W."/>
            <person name="Haridas S."/>
            <person name="Chen C."/>
            <person name="Bauer D."/>
            <person name="Andreopoulos W."/>
            <person name="Pangilinan J."/>
            <person name="LaButti K."/>
            <person name="Riley R."/>
            <person name="Lipzen A."/>
            <person name="Clum A."/>
            <person name="Drula E."/>
            <person name="Henrissat B."/>
            <person name="Kohler A."/>
            <person name="Grigoriev I.V."/>
            <person name="Martin F.M."/>
            <person name="Hacquard S."/>
        </authorList>
    </citation>
    <scope>NUCLEOTIDE SEQUENCE</scope>
    <source>
        <strain evidence="3">MPI-SDFR-AT-0120</strain>
    </source>
</reference>
<dbReference type="InterPro" id="IPR010730">
    <property type="entry name" value="HET"/>
</dbReference>
<keyword evidence="4" id="KW-1185">Reference proteome</keyword>
<dbReference type="InterPro" id="IPR052895">
    <property type="entry name" value="HetReg/Transcr_Mod"/>
</dbReference>
<evidence type="ECO:0000256" key="1">
    <source>
        <dbReference type="SAM" id="MobiDB-lite"/>
    </source>
</evidence>
<dbReference type="PANTHER" id="PTHR24148:SF73">
    <property type="entry name" value="HET DOMAIN PROTEIN (AFU_ORTHOLOGUE AFUA_8G01020)"/>
    <property type="match status" value="1"/>
</dbReference>
<protein>
    <submittedName>
        <fullName evidence="3">Heterokaryon incompatibility protein-domain-containing protein</fullName>
    </submittedName>
</protein>
<name>A0A8K0W2A1_9PLEO</name>
<feature type="region of interest" description="Disordered" evidence="1">
    <location>
        <begin position="1"/>
        <end position="27"/>
    </location>
</feature>
<dbReference type="Pfam" id="PF06985">
    <property type="entry name" value="HET"/>
    <property type="match status" value="1"/>
</dbReference>
<dbReference type="OrthoDB" id="2157530at2759"/>
<accession>A0A8K0W2A1</accession>
<dbReference type="AlphaFoldDB" id="A0A8K0W2A1"/>
<evidence type="ECO:0000313" key="4">
    <source>
        <dbReference type="Proteomes" id="UP000813461"/>
    </source>
</evidence>
<dbReference type="Proteomes" id="UP000813461">
    <property type="component" value="Unassembled WGS sequence"/>
</dbReference>
<organism evidence="3 4">
    <name type="scientific">Paraphoma chrysanthemicola</name>
    <dbReference type="NCBI Taxonomy" id="798071"/>
    <lineage>
        <taxon>Eukaryota</taxon>
        <taxon>Fungi</taxon>
        <taxon>Dikarya</taxon>
        <taxon>Ascomycota</taxon>
        <taxon>Pezizomycotina</taxon>
        <taxon>Dothideomycetes</taxon>
        <taxon>Pleosporomycetidae</taxon>
        <taxon>Pleosporales</taxon>
        <taxon>Pleosporineae</taxon>
        <taxon>Phaeosphaeriaceae</taxon>
        <taxon>Paraphoma</taxon>
    </lineage>
</organism>
<dbReference type="EMBL" id="JAGMVJ010000005">
    <property type="protein sequence ID" value="KAH7090840.1"/>
    <property type="molecule type" value="Genomic_DNA"/>
</dbReference>
<proteinExistence type="predicted"/>
<feature type="domain" description="Heterokaryon incompatibility" evidence="2">
    <location>
        <begin position="165"/>
        <end position="357"/>
    </location>
</feature>